<evidence type="ECO:0000256" key="3">
    <source>
        <dbReference type="ARBA" id="ARBA00023163"/>
    </source>
</evidence>
<feature type="domain" description="HTH araC/xylS-type" evidence="4">
    <location>
        <begin position="32"/>
        <end position="129"/>
    </location>
</feature>
<dbReference type="PROSITE" id="PS01124">
    <property type="entry name" value="HTH_ARAC_FAMILY_2"/>
    <property type="match status" value="1"/>
</dbReference>
<proteinExistence type="predicted"/>
<dbReference type="SMART" id="SM00342">
    <property type="entry name" value="HTH_ARAC"/>
    <property type="match status" value="1"/>
</dbReference>
<dbReference type="SUPFAM" id="SSF46689">
    <property type="entry name" value="Homeodomain-like"/>
    <property type="match status" value="1"/>
</dbReference>
<accession>A0A380CR70</accession>
<evidence type="ECO:0000256" key="2">
    <source>
        <dbReference type="ARBA" id="ARBA00023125"/>
    </source>
</evidence>
<evidence type="ECO:0000313" key="6">
    <source>
        <dbReference type="Proteomes" id="UP000254893"/>
    </source>
</evidence>
<dbReference type="PANTHER" id="PTHR43280">
    <property type="entry name" value="ARAC-FAMILY TRANSCRIPTIONAL REGULATOR"/>
    <property type="match status" value="1"/>
</dbReference>
<evidence type="ECO:0000256" key="1">
    <source>
        <dbReference type="ARBA" id="ARBA00023015"/>
    </source>
</evidence>
<dbReference type="InterPro" id="IPR018060">
    <property type="entry name" value="HTH_AraC"/>
</dbReference>
<dbReference type="GO" id="GO:0003700">
    <property type="term" value="F:DNA-binding transcription factor activity"/>
    <property type="evidence" value="ECO:0007669"/>
    <property type="project" value="InterPro"/>
</dbReference>
<dbReference type="Proteomes" id="UP000254893">
    <property type="component" value="Unassembled WGS sequence"/>
</dbReference>
<reference evidence="5 6" key="1">
    <citation type="submission" date="2018-06" db="EMBL/GenBank/DDBJ databases">
        <authorList>
            <consortium name="Pathogen Informatics"/>
            <person name="Doyle S."/>
        </authorList>
    </citation>
    <scope>NUCLEOTIDE SEQUENCE [LARGE SCALE GENOMIC DNA]</scope>
    <source>
        <strain evidence="5 6">NCTC11388</strain>
    </source>
</reference>
<sequence length="132" mass="15273">MIDRPVCMVKIRKTETKRGVEITMKYFDFLDHHVEDVINGRTDEFMELNQIASALAVSHKHLTDTIQKEKGNHPCHFYDEKIIEKAKALLTETTLPVAHIAMRLTYDPSNFSKFFKKWTGMTPGNFRNSGTK</sequence>
<keyword evidence="1" id="KW-0805">Transcription regulation</keyword>
<dbReference type="InterPro" id="IPR009057">
    <property type="entry name" value="Homeodomain-like_sf"/>
</dbReference>
<dbReference type="PANTHER" id="PTHR43280:SF2">
    <property type="entry name" value="HTH-TYPE TRANSCRIPTIONAL REGULATOR EXSA"/>
    <property type="match status" value="1"/>
</dbReference>
<dbReference type="Gene3D" id="1.10.10.60">
    <property type="entry name" value="Homeodomain-like"/>
    <property type="match status" value="1"/>
</dbReference>
<dbReference type="EMBL" id="UGYW01000002">
    <property type="protein sequence ID" value="SUJ25699.1"/>
    <property type="molecule type" value="Genomic_DNA"/>
</dbReference>
<keyword evidence="2" id="KW-0238">DNA-binding</keyword>
<dbReference type="AlphaFoldDB" id="A0A380CR70"/>
<dbReference type="Pfam" id="PF12833">
    <property type="entry name" value="HTH_18"/>
    <property type="match status" value="1"/>
</dbReference>
<evidence type="ECO:0000259" key="4">
    <source>
        <dbReference type="PROSITE" id="PS01124"/>
    </source>
</evidence>
<dbReference type="GO" id="GO:0043565">
    <property type="term" value="F:sequence-specific DNA binding"/>
    <property type="evidence" value="ECO:0007669"/>
    <property type="project" value="InterPro"/>
</dbReference>
<name>A0A380CR70_SPHSI</name>
<organism evidence="5 6">
    <name type="scientific">Sphingobacterium spiritivorum</name>
    <name type="common">Flavobacterium spiritivorum</name>
    <dbReference type="NCBI Taxonomy" id="258"/>
    <lineage>
        <taxon>Bacteria</taxon>
        <taxon>Pseudomonadati</taxon>
        <taxon>Bacteroidota</taxon>
        <taxon>Sphingobacteriia</taxon>
        <taxon>Sphingobacteriales</taxon>
        <taxon>Sphingobacteriaceae</taxon>
        <taxon>Sphingobacterium</taxon>
    </lineage>
</organism>
<evidence type="ECO:0000313" key="5">
    <source>
        <dbReference type="EMBL" id="SUJ25699.1"/>
    </source>
</evidence>
<keyword evidence="3" id="KW-0804">Transcription</keyword>
<protein>
    <submittedName>
        <fullName evidence="5">Bacillibactin transport regulator</fullName>
    </submittedName>
</protein>
<dbReference type="RefSeq" id="WP_258862376.1">
    <property type="nucleotide sequence ID" value="NZ_UGYW01000002.1"/>
</dbReference>
<gene>
    <name evidence="5" type="primary">btr_6</name>
    <name evidence="5" type="ORF">NCTC11388_03770</name>
</gene>